<evidence type="ECO:0000313" key="1">
    <source>
        <dbReference type="EMBL" id="LAA59411.1"/>
    </source>
</evidence>
<reference evidence="1" key="1">
    <citation type="submission" date="2017-07" db="EMBL/GenBank/DDBJ databases">
        <authorList>
            <person name="Mikheyev A."/>
            <person name="Grau M."/>
        </authorList>
    </citation>
    <scope>NUCLEOTIDE SEQUENCE</scope>
    <source>
        <tissue evidence="1">Venom_gland</tissue>
    </source>
</reference>
<dbReference type="EMBL" id="IACJ01135693">
    <property type="protein sequence ID" value="LAA59411.1"/>
    <property type="molecule type" value="Transcribed_RNA"/>
</dbReference>
<sequence length="103" mass="11372">MRCCWTPEKFFLWKHSTAPAGKVTEVSREPLSIPGRMEGCFNSALGAERRTTFAEAPEDHGSGWAWLHCFSRGAGAPSHPIQLKEEKISTKGIVGVQFKILVS</sequence>
<accession>A0A2D4GI68</accession>
<name>A0A2D4GI68_MICCO</name>
<proteinExistence type="predicted"/>
<reference evidence="1" key="2">
    <citation type="submission" date="2017-11" db="EMBL/GenBank/DDBJ databases">
        <title>Coralsnake Venomics: Analyses of Venom Gland Transcriptomes and Proteomes of Six Brazilian Taxa.</title>
        <authorList>
            <person name="Aird S.D."/>
            <person name="Jorge da Silva N."/>
            <person name="Qiu L."/>
            <person name="Villar-Briones A."/>
            <person name="Aparecida-Saddi V."/>
            <person name="Campos-Telles M.P."/>
            <person name="Grau M."/>
            <person name="Mikheyev A.S."/>
        </authorList>
    </citation>
    <scope>NUCLEOTIDE SEQUENCE</scope>
    <source>
        <tissue evidence="1">Venom_gland</tissue>
    </source>
</reference>
<protein>
    <submittedName>
        <fullName evidence="1">Uncharacterized protein</fullName>
    </submittedName>
</protein>
<organism evidence="1">
    <name type="scientific">Micrurus corallinus</name>
    <name type="common">Brazilian coral snake</name>
    <dbReference type="NCBI Taxonomy" id="54390"/>
    <lineage>
        <taxon>Eukaryota</taxon>
        <taxon>Metazoa</taxon>
        <taxon>Chordata</taxon>
        <taxon>Craniata</taxon>
        <taxon>Vertebrata</taxon>
        <taxon>Euteleostomi</taxon>
        <taxon>Lepidosauria</taxon>
        <taxon>Squamata</taxon>
        <taxon>Bifurcata</taxon>
        <taxon>Unidentata</taxon>
        <taxon>Episquamata</taxon>
        <taxon>Toxicofera</taxon>
        <taxon>Serpentes</taxon>
        <taxon>Colubroidea</taxon>
        <taxon>Elapidae</taxon>
        <taxon>Elapinae</taxon>
        <taxon>Micrurus</taxon>
    </lineage>
</organism>
<dbReference type="AlphaFoldDB" id="A0A2D4GI68"/>